<gene>
    <name evidence="1" type="ORF">I4F81_000382</name>
</gene>
<protein>
    <submittedName>
        <fullName evidence="1">Uncharacterized protein</fullName>
    </submittedName>
</protein>
<name>A0ACC3BIZ1_PYRYE</name>
<dbReference type="Proteomes" id="UP000798662">
    <property type="component" value="Chromosome 1"/>
</dbReference>
<reference evidence="1" key="1">
    <citation type="submission" date="2019-11" db="EMBL/GenBank/DDBJ databases">
        <title>Nori genome reveals adaptations in red seaweeds to the harsh intertidal environment.</title>
        <authorList>
            <person name="Wang D."/>
            <person name="Mao Y."/>
        </authorList>
    </citation>
    <scope>NUCLEOTIDE SEQUENCE</scope>
    <source>
        <tissue evidence="1">Gametophyte</tissue>
    </source>
</reference>
<evidence type="ECO:0000313" key="2">
    <source>
        <dbReference type="Proteomes" id="UP000798662"/>
    </source>
</evidence>
<dbReference type="EMBL" id="CM020618">
    <property type="protein sequence ID" value="KAK1857767.1"/>
    <property type="molecule type" value="Genomic_DNA"/>
</dbReference>
<comment type="caution">
    <text evidence="1">The sequence shown here is derived from an EMBL/GenBank/DDBJ whole genome shotgun (WGS) entry which is preliminary data.</text>
</comment>
<proteinExistence type="predicted"/>
<keyword evidence="2" id="KW-1185">Reference proteome</keyword>
<evidence type="ECO:0000313" key="1">
    <source>
        <dbReference type="EMBL" id="KAK1857767.1"/>
    </source>
</evidence>
<organism evidence="1 2">
    <name type="scientific">Pyropia yezoensis</name>
    <name type="common">Susabi-nori</name>
    <name type="synonym">Porphyra yezoensis</name>
    <dbReference type="NCBI Taxonomy" id="2788"/>
    <lineage>
        <taxon>Eukaryota</taxon>
        <taxon>Rhodophyta</taxon>
        <taxon>Bangiophyceae</taxon>
        <taxon>Bangiales</taxon>
        <taxon>Bangiaceae</taxon>
        <taxon>Pyropia</taxon>
    </lineage>
</organism>
<sequence length="507" mass="51120">MDNRSLPPTRRRARPPRSPPALAFLSRLTAPKHDAAIRTTSPVILSARPPPPPAERRGTGGGRLAPATAAAAAAAVGSEAAPPPPPAPYLELSLRCRDLPNTDVLSKTDPFVVLFTRAGAGAEWEKAPAPTETVHNCLSPAFVGCFDLPYAGGGGRSSGSGAPPPGPAGAAARAAAAAALKTHLSFEVYDRDSRRPELNLQEFVGSADTTVGAVLAADGWTRELPLANVLNAANRQSAFVAGSTGGAGGATGGGAAAGAAAAALERERELAARHFMSKAGYLVVEAELIRPPRTPWTYVVDFGFDAPLPHLPSADAGGGGPISPGGVSSLFRRGGGGGGGSGSGSSGGSLTSSVTGTGGGSGSVIGRKGLFYVLAKESVHRDALFIPLIRSPLLVGAGVGGSMWAPASIAAEKVDGGDDARRLRLEVWAAARGGDHTLIGWWMLSAGELKGARRGATWAAVGEEVGLGGKGGSGWRLQGDLVCGGVRAGGAGFTFVLRAGGWRWTPA</sequence>
<accession>A0ACC3BIZ1</accession>